<dbReference type="Proteomes" id="UP000321749">
    <property type="component" value="Unassembled WGS sequence"/>
</dbReference>
<feature type="domain" description="CAAX prenyl protease 2/Lysostaphin resistance protein A-like" evidence="2">
    <location>
        <begin position="121"/>
        <end position="217"/>
    </location>
</feature>
<comment type="caution">
    <text evidence="3">The sequence shown here is derived from an EMBL/GenBank/DDBJ whole genome shotgun (WGS) entry which is preliminary data.</text>
</comment>
<dbReference type="Pfam" id="PF02517">
    <property type="entry name" value="Rce1-like"/>
    <property type="match status" value="1"/>
</dbReference>
<keyword evidence="1" id="KW-1133">Transmembrane helix</keyword>
<gene>
    <name evidence="3" type="ORF">ABA31_24680</name>
</gene>
<reference evidence="3 4" key="1">
    <citation type="submission" date="2019-07" db="EMBL/GenBank/DDBJ databases">
        <title>Whole genome shotgun sequence of Agrococcus baldri NBRC 103055.</title>
        <authorList>
            <person name="Hosoyama A."/>
            <person name="Uohara A."/>
            <person name="Ohji S."/>
            <person name="Ichikawa N."/>
        </authorList>
    </citation>
    <scope>NUCLEOTIDE SEQUENCE [LARGE SCALE GENOMIC DNA]</scope>
    <source>
        <strain evidence="3 4">NBRC 103055</strain>
    </source>
</reference>
<evidence type="ECO:0000259" key="2">
    <source>
        <dbReference type="Pfam" id="PF02517"/>
    </source>
</evidence>
<dbReference type="GO" id="GO:0004175">
    <property type="term" value="F:endopeptidase activity"/>
    <property type="evidence" value="ECO:0007669"/>
    <property type="project" value="UniProtKB-ARBA"/>
</dbReference>
<protein>
    <recommendedName>
        <fullName evidence="2">CAAX prenyl protease 2/Lysostaphin resistance protein A-like domain-containing protein</fullName>
    </recommendedName>
</protein>
<evidence type="ECO:0000313" key="3">
    <source>
        <dbReference type="EMBL" id="GEK81117.1"/>
    </source>
</evidence>
<feature type="transmembrane region" description="Helical" evidence="1">
    <location>
        <begin position="23"/>
        <end position="46"/>
    </location>
</feature>
<feature type="transmembrane region" description="Helical" evidence="1">
    <location>
        <begin position="115"/>
        <end position="135"/>
    </location>
</feature>
<dbReference type="RefSeq" id="WP_146796092.1">
    <property type="nucleotide sequence ID" value="NZ_BJUU01000020.1"/>
</dbReference>
<keyword evidence="1" id="KW-0472">Membrane</keyword>
<dbReference type="InterPro" id="IPR003675">
    <property type="entry name" value="Rce1/LyrA-like_dom"/>
</dbReference>
<evidence type="ECO:0000256" key="1">
    <source>
        <dbReference type="SAM" id="Phobius"/>
    </source>
</evidence>
<dbReference type="AlphaFoldDB" id="A0AA87RN92"/>
<sequence>MPALAPAAVPAAVHAPVQRPDRALVLVALSPLAVILLGHLTARLAAAIEPQLAWVAVAIVYWGAMSAVVLLSTTGAQRRAWLAPAVRRPWWVIPAALLLGAIPIGGILAMQLPLVAANAALIAPWLLFALINPVFEQAYWRGAVQDATARWPAWLAAAWITVLFVASHPLMWGVFSEGNRSPMLYGTLALMAVAWFWMRRVTGSLRWPLVSHVLVDLGNLSVFVFLNVYVPPALG</sequence>
<proteinExistence type="predicted"/>
<keyword evidence="4" id="KW-1185">Reference proteome</keyword>
<accession>A0AA87RN92</accession>
<feature type="transmembrane region" description="Helical" evidence="1">
    <location>
        <begin position="52"/>
        <end position="71"/>
    </location>
</feature>
<dbReference type="GO" id="GO:0080120">
    <property type="term" value="P:CAAX-box protein maturation"/>
    <property type="evidence" value="ECO:0007669"/>
    <property type="project" value="UniProtKB-ARBA"/>
</dbReference>
<feature type="transmembrane region" description="Helical" evidence="1">
    <location>
        <begin position="156"/>
        <end position="175"/>
    </location>
</feature>
<name>A0AA87RN92_9MICO</name>
<feature type="transmembrane region" description="Helical" evidence="1">
    <location>
        <begin position="181"/>
        <end position="197"/>
    </location>
</feature>
<dbReference type="EMBL" id="BJUU01000020">
    <property type="protein sequence ID" value="GEK81117.1"/>
    <property type="molecule type" value="Genomic_DNA"/>
</dbReference>
<feature type="transmembrane region" description="Helical" evidence="1">
    <location>
        <begin position="209"/>
        <end position="230"/>
    </location>
</feature>
<evidence type="ECO:0000313" key="4">
    <source>
        <dbReference type="Proteomes" id="UP000321749"/>
    </source>
</evidence>
<feature type="transmembrane region" description="Helical" evidence="1">
    <location>
        <begin position="91"/>
        <end position="109"/>
    </location>
</feature>
<organism evidence="3 4">
    <name type="scientific">Agrococcus baldri</name>
    <dbReference type="NCBI Taxonomy" id="153730"/>
    <lineage>
        <taxon>Bacteria</taxon>
        <taxon>Bacillati</taxon>
        <taxon>Actinomycetota</taxon>
        <taxon>Actinomycetes</taxon>
        <taxon>Micrococcales</taxon>
        <taxon>Microbacteriaceae</taxon>
        <taxon>Agrococcus</taxon>
    </lineage>
</organism>
<keyword evidence="1" id="KW-0812">Transmembrane</keyword>